<evidence type="ECO:0000259" key="4">
    <source>
        <dbReference type="PROSITE" id="PS50110"/>
    </source>
</evidence>
<dbReference type="PRINTS" id="PR00038">
    <property type="entry name" value="HTHLUXR"/>
</dbReference>
<keyword evidence="1 5" id="KW-0238">DNA-binding</keyword>
<accession>A0ABV9BLR0</accession>
<dbReference type="PROSITE" id="PS00622">
    <property type="entry name" value="HTH_LUXR_1"/>
    <property type="match status" value="1"/>
</dbReference>
<dbReference type="InterPro" id="IPR011006">
    <property type="entry name" value="CheY-like_superfamily"/>
</dbReference>
<evidence type="ECO:0000256" key="2">
    <source>
        <dbReference type="PROSITE-ProRule" id="PRU00169"/>
    </source>
</evidence>
<keyword evidence="2" id="KW-0597">Phosphoprotein</keyword>
<keyword evidence="6" id="KW-1185">Reference proteome</keyword>
<evidence type="ECO:0000259" key="3">
    <source>
        <dbReference type="PROSITE" id="PS50043"/>
    </source>
</evidence>
<dbReference type="SMART" id="SM00448">
    <property type="entry name" value="REC"/>
    <property type="match status" value="1"/>
</dbReference>
<name>A0ABV9BLR0_9ACTN</name>
<evidence type="ECO:0000256" key="1">
    <source>
        <dbReference type="ARBA" id="ARBA00023125"/>
    </source>
</evidence>
<dbReference type="PANTHER" id="PTHR45566:SF2">
    <property type="entry name" value="NARL SUBFAMILY"/>
    <property type="match status" value="1"/>
</dbReference>
<dbReference type="InterPro" id="IPR000792">
    <property type="entry name" value="Tscrpt_reg_LuxR_C"/>
</dbReference>
<dbReference type="SUPFAM" id="SSF52172">
    <property type="entry name" value="CheY-like"/>
    <property type="match status" value="1"/>
</dbReference>
<dbReference type="CDD" id="cd06170">
    <property type="entry name" value="LuxR_C_like"/>
    <property type="match status" value="1"/>
</dbReference>
<dbReference type="InterPro" id="IPR016032">
    <property type="entry name" value="Sig_transdc_resp-reg_C-effctor"/>
</dbReference>
<feature type="domain" description="Response regulatory" evidence="4">
    <location>
        <begin position="1"/>
        <end position="114"/>
    </location>
</feature>
<feature type="domain" description="HTH luxR-type" evidence="3">
    <location>
        <begin position="129"/>
        <end position="194"/>
    </location>
</feature>
<dbReference type="GO" id="GO:0003677">
    <property type="term" value="F:DNA binding"/>
    <property type="evidence" value="ECO:0007669"/>
    <property type="project" value="UniProtKB-KW"/>
</dbReference>
<gene>
    <name evidence="5" type="ORF">ACFPEN_18110</name>
</gene>
<dbReference type="Pfam" id="PF00196">
    <property type="entry name" value="GerE"/>
    <property type="match status" value="1"/>
</dbReference>
<dbReference type="Gene3D" id="3.40.50.2300">
    <property type="match status" value="1"/>
</dbReference>
<reference evidence="6" key="1">
    <citation type="journal article" date="2019" name="Int. J. Syst. Evol. Microbiol.">
        <title>The Global Catalogue of Microorganisms (GCM) 10K type strain sequencing project: providing services to taxonomists for standard genome sequencing and annotation.</title>
        <authorList>
            <consortium name="The Broad Institute Genomics Platform"/>
            <consortium name="The Broad Institute Genome Sequencing Center for Infectious Disease"/>
            <person name="Wu L."/>
            <person name="Ma J."/>
        </authorList>
    </citation>
    <scope>NUCLEOTIDE SEQUENCE [LARGE SCALE GENOMIC DNA]</scope>
    <source>
        <strain evidence="6">CECT 8064</strain>
    </source>
</reference>
<dbReference type="InterPro" id="IPR051015">
    <property type="entry name" value="EvgA-like"/>
</dbReference>
<dbReference type="Proteomes" id="UP001595990">
    <property type="component" value="Unassembled WGS sequence"/>
</dbReference>
<feature type="modified residue" description="4-aspartylphosphate" evidence="2">
    <location>
        <position position="50"/>
    </location>
</feature>
<dbReference type="PROSITE" id="PS50110">
    <property type="entry name" value="RESPONSE_REGULATORY"/>
    <property type="match status" value="1"/>
</dbReference>
<dbReference type="PROSITE" id="PS50043">
    <property type="entry name" value="HTH_LUXR_2"/>
    <property type="match status" value="1"/>
</dbReference>
<dbReference type="SMART" id="SM00421">
    <property type="entry name" value="HTH_LUXR"/>
    <property type="match status" value="1"/>
</dbReference>
<sequence>MLTGDEPLCRGALAALLEREADFRVVAQTDDCLGAVGAVTEQRPDLVVLDLEPPARDAAEAARTIRRAGDVPIVLLTRCTRPGALRRALAAGVHGYVPKSTDASKLAGILRGVHSGERYVDPQVAALVLTRPGCPLTARELDVLLHTRRGNAVTAIAQSISLSPGTVRNYLSSAMHKLNARTRFEAAELAWEEGWL</sequence>
<dbReference type="PANTHER" id="PTHR45566">
    <property type="entry name" value="HTH-TYPE TRANSCRIPTIONAL REGULATOR YHJB-RELATED"/>
    <property type="match status" value="1"/>
</dbReference>
<dbReference type="InterPro" id="IPR001789">
    <property type="entry name" value="Sig_transdc_resp-reg_receiver"/>
</dbReference>
<dbReference type="InterPro" id="IPR036388">
    <property type="entry name" value="WH-like_DNA-bd_sf"/>
</dbReference>
<dbReference type="RefSeq" id="WP_358217333.1">
    <property type="nucleotide sequence ID" value="NZ_JBHSFS010000007.1"/>
</dbReference>
<dbReference type="EMBL" id="JBHSFS010000007">
    <property type="protein sequence ID" value="MFC4514848.1"/>
    <property type="molecule type" value="Genomic_DNA"/>
</dbReference>
<organism evidence="5 6">
    <name type="scientific">Streptomyces ehimensis</name>
    <dbReference type="NCBI Taxonomy" id="68195"/>
    <lineage>
        <taxon>Bacteria</taxon>
        <taxon>Bacillati</taxon>
        <taxon>Actinomycetota</taxon>
        <taxon>Actinomycetes</taxon>
        <taxon>Kitasatosporales</taxon>
        <taxon>Streptomycetaceae</taxon>
        <taxon>Streptomyces</taxon>
    </lineage>
</organism>
<evidence type="ECO:0000313" key="5">
    <source>
        <dbReference type="EMBL" id="MFC4514848.1"/>
    </source>
</evidence>
<dbReference type="SUPFAM" id="SSF46894">
    <property type="entry name" value="C-terminal effector domain of the bipartite response regulators"/>
    <property type="match status" value="1"/>
</dbReference>
<dbReference type="Gene3D" id="1.10.10.10">
    <property type="entry name" value="Winged helix-like DNA-binding domain superfamily/Winged helix DNA-binding domain"/>
    <property type="match status" value="1"/>
</dbReference>
<proteinExistence type="predicted"/>
<evidence type="ECO:0000313" key="6">
    <source>
        <dbReference type="Proteomes" id="UP001595990"/>
    </source>
</evidence>
<comment type="caution">
    <text evidence="5">The sequence shown here is derived from an EMBL/GenBank/DDBJ whole genome shotgun (WGS) entry which is preliminary data.</text>
</comment>
<dbReference type="Pfam" id="PF00072">
    <property type="entry name" value="Response_reg"/>
    <property type="match status" value="1"/>
</dbReference>
<protein>
    <submittedName>
        <fullName evidence="5">DNA-binding response regulator</fullName>
    </submittedName>
</protein>